<evidence type="ECO:0000313" key="10">
    <source>
        <dbReference type="Proteomes" id="UP001303373"/>
    </source>
</evidence>
<keyword evidence="6" id="KW-0119">Carbohydrate metabolism</keyword>
<sequence length="436" mass="47426">MAADKRIVLITGANQGIGYFAAQHFASTGKYIVLIGSRDLIKGQKAVQDLLADETVKIEKDTLTAIQLDITSDESINAAVQTTASKYGRLDILINNAGINIEQTTTSLRQRYTDSFATNTTSAAVTTEAFLPLLRKSTVPNGKRIIFTSSGLGSLTLASEFALHYSAAIYPVYRTSKTALNMVMLHFAAVLEQEGFIVGSVCPGFCGTNLNAYTGTKDPRDGAKILLVAAEGKKEDVFAKVLSDADGIPIICQGQEQHMRGGVSPYTNCSPLWTTSYNISSSLYKHIALLNKFRQHVINTSKNDTTYMNEVIFQDYHSLAMRKGYGGSQVIAVLNNNGESTNDFNLAIPNHGFQAGVQLTEVLSFTNLTVNSTGYINLPMEKGQPKIMYPTNLLYNSSPCGLSDHPPALSSVTVAETINNTTFINNIRFNNYFGLF</sequence>
<dbReference type="SUPFAM" id="SSF51445">
    <property type="entry name" value="(Trans)glycosidases"/>
    <property type="match status" value="1"/>
</dbReference>
<dbReference type="GO" id="GO:0016052">
    <property type="term" value="P:carbohydrate catabolic process"/>
    <property type="evidence" value="ECO:0007669"/>
    <property type="project" value="InterPro"/>
</dbReference>
<gene>
    <name evidence="9" type="ORF">R9X50_00317900</name>
</gene>
<keyword evidence="4" id="KW-0378">Hydrolase</keyword>
<dbReference type="Gene3D" id="3.40.50.720">
    <property type="entry name" value="NAD(P)-binding Rossmann-like Domain"/>
    <property type="match status" value="1"/>
</dbReference>
<dbReference type="GO" id="GO:0016491">
    <property type="term" value="F:oxidoreductase activity"/>
    <property type="evidence" value="ECO:0007669"/>
    <property type="project" value="TreeGrafter"/>
</dbReference>
<dbReference type="InterPro" id="IPR051468">
    <property type="entry name" value="Fungal_SecMetab_SDRs"/>
</dbReference>
<protein>
    <recommendedName>
        <fullName evidence="8">Alpha-amylase domain-containing protein</fullName>
    </recommendedName>
</protein>
<feature type="domain" description="Alpha-amylase" evidence="8">
    <location>
        <begin position="312"/>
        <end position="400"/>
    </location>
</feature>
<dbReference type="PRINTS" id="PR00081">
    <property type="entry name" value="GDHRDH"/>
</dbReference>
<dbReference type="Gene3D" id="3.20.20.80">
    <property type="entry name" value="Glycosidases"/>
    <property type="match status" value="1"/>
</dbReference>
<evidence type="ECO:0000256" key="3">
    <source>
        <dbReference type="ARBA" id="ARBA00022723"/>
    </source>
</evidence>
<dbReference type="AlphaFoldDB" id="A0AAQ3M592"/>
<evidence type="ECO:0000259" key="8">
    <source>
        <dbReference type="Pfam" id="PF09260"/>
    </source>
</evidence>
<evidence type="ECO:0000256" key="7">
    <source>
        <dbReference type="ARBA" id="ARBA00023295"/>
    </source>
</evidence>
<dbReference type="InterPro" id="IPR017853">
    <property type="entry name" value="GH"/>
</dbReference>
<dbReference type="Pfam" id="PF09260">
    <property type="entry name" value="A_amylase_dom_C"/>
    <property type="match status" value="1"/>
</dbReference>
<comment type="similarity">
    <text evidence="2">Belongs to the short-chain dehydrogenases/reductases (SDR) family.</text>
</comment>
<dbReference type="Pfam" id="PF00106">
    <property type="entry name" value="adh_short"/>
    <property type="match status" value="1"/>
</dbReference>
<evidence type="ECO:0000256" key="2">
    <source>
        <dbReference type="ARBA" id="ARBA00006484"/>
    </source>
</evidence>
<dbReference type="SUPFAM" id="SSF51735">
    <property type="entry name" value="NAD(P)-binding Rossmann-fold domains"/>
    <property type="match status" value="1"/>
</dbReference>
<dbReference type="PANTHER" id="PTHR43544">
    <property type="entry name" value="SHORT-CHAIN DEHYDROGENASE/REDUCTASE"/>
    <property type="match status" value="1"/>
</dbReference>
<keyword evidence="3" id="KW-0479">Metal-binding</keyword>
<dbReference type="InterPro" id="IPR015340">
    <property type="entry name" value="A_amylase_C_dom"/>
</dbReference>
<keyword evidence="7" id="KW-0326">Glycosidase</keyword>
<evidence type="ECO:0000313" key="9">
    <source>
        <dbReference type="EMBL" id="WPH00353.1"/>
    </source>
</evidence>
<name>A0AAQ3M592_9PEZI</name>
<dbReference type="SUPFAM" id="SSF51011">
    <property type="entry name" value="Glycosyl hydrolase domain"/>
    <property type="match status" value="1"/>
</dbReference>
<proteinExistence type="inferred from homology"/>
<dbReference type="EMBL" id="CP138583">
    <property type="protein sequence ID" value="WPH00353.1"/>
    <property type="molecule type" value="Genomic_DNA"/>
</dbReference>
<dbReference type="PANTHER" id="PTHR43544:SF32">
    <property type="entry name" value="CHAIN DEHYDROGENASE, PUTATIVE (AFU_ORTHOLOGUE AFUA_5G01530)-RELATED"/>
    <property type="match status" value="1"/>
</dbReference>
<accession>A0AAQ3M592</accession>
<evidence type="ECO:0000256" key="5">
    <source>
        <dbReference type="ARBA" id="ARBA00022837"/>
    </source>
</evidence>
<reference evidence="9 10" key="1">
    <citation type="submission" date="2023-11" db="EMBL/GenBank/DDBJ databases">
        <title>An acidophilic fungus is an integral part of prey digestion in a carnivorous sundew plant.</title>
        <authorList>
            <person name="Tsai I.J."/>
        </authorList>
    </citation>
    <scope>NUCLEOTIDE SEQUENCE [LARGE SCALE GENOMIC DNA]</scope>
    <source>
        <strain evidence="9">169a</strain>
    </source>
</reference>
<dbReference type="GO" id="GO:0005737">
    <property type="term" value="C:cytoplasm"/>
    <property type="evidence" value="ECO:0007669"/>
    <property type="project" value="TreeGrafter"/>
</dbReference>
<dbReference type="GO" id="GO:0019748">
    <property type="term" value="P:secondary metabolic process"/>
    <property type="evidence" value="ECO:0007669"/>
    <property type="project" value="TreeGrafter"/>
</dbReference>
<dbReference type="InterPro" id="IPR013780">
    <property type="entry name" value="Glyco_hydro_b"/>
</dbReference>
<dbReference type="Proteomes" id="UP001303373">
    <property type="component" value="Chromosome 4"/>
</dbReference>
<evidence type="ECO:0000256" key="1">
    <source>
        <dbReference type="ARBA" id="ARBA00001913"/>
    </source>
</evidence>
<dbReference type="GO" id="GO:0005509">
    <property type="term" value="F:calcium ion binding"/>
    <property type="evidence" value="ECO:0007669"/>
    <property type="project" value="InterPro"/>
</dbReference>
<comment type="cofactor">
    <cofactor evidence="1">
        <name>Ca(2+)</name>
        <dbReference type="ChEBI" id="CHEBI:29108"/>
    </cofactor>
</comment>
<evidence type="ECO:0000256" key="6">
    <source>
        <dbReference type="ARBA" id="ARBA00023277"/>
    </source>
</evidence>
<organism evidence="9 10">
    <name type="scientific">Acrodontium crateriforme</name>
    <dbReference type="NCBI Taxonomy" id="150365"/>
    <lineage>
        <taxon>Eukaryota</taxon>
        <taxon>Fungi</taxon>
        <taxon>Dikarya</taxon>
        <taxon>Ascomycota</taxon>
        <taxon>Pezizomycotina</taxon>
        <taxon>Dothideomycetes</taxon>
        <taxon>Dothideomycetidae</taxon>
        <taxon>Mycosphaerellales</taxon>
        <taxon>Teratosphaeriaceae</taxon>
        <taxon>Acrodontium</taxon>
    </lineage>
</organism>
<dbReference type="InterPro" id="IPR002347">
    <property type="entry name" value="SDR_fam"/>
</dbReference>
<keyword evidence="5" id="KW-0106">Calcium</keyword>
<keyword evidence="10" id="KW-1185">Reference proteome</keyword>
<dbReference type="InterPro" id="IPR036291">
    <property type="entry name" value="NAD(P)-bd_dom_sf"/>
</dbReference>
<dbReference type="Gene3D" id="2.60.40.1180">
    <property type="entry name" value="Golgi alpha-mannosidase II"/>
    <property type="match status" value="1"/>
</dbReference>
<dbReference type="GO" id="GO:0004556">
    <property type="term" value="F:alpha-amylase activity"/>
    <property type="evidence" value="ECO:0007669"/>
    <property type="project" value="InterPro"/>
</dbReference>
<evidence type="ECO:0000256" key="4">
    <source>
        <dbReference type="ARBA" id="ARBA00022801"/>
    </source>
</evidence>